<gene>
    <name evidence="2" type="ORF">ebA6029</name>
</gene>
<dbReference type="Proteomes" id="UP000006552">
    <property type="component" value="Chromosome"/>
</dbReference>
<dbReference type="HOGENOM" id="CLU_136177_0_0_4"/>
<evidence type="ECO:0000313" key="2">
    <source>
        <dbReference type="EMBL" id="CAI09567.1"/>
    </source>
</evidence>
<organism evidence="2 3">
    <name type="scientific">Aromatoleum aromaticum (strain DSM 19018 / LMG 30748 / EbN1)</name>
    <name type="common">Azoarcus sp. (strain EbN1)</name>
    <dbReference type="NCBI Taxonomy" id="76114"/>
    <lineage>
        <taxon>Bacteria</taxon>
        <taxon>Pseudomonadati</taxon>
        <taxon>Pseudomonadota</taxon>
        <taxon>Betaproteobacteria</taxon>
        <taxon>Rhodocyclales</taxon>
        <taxon>Rhodocyclaceae</taxon>
        <taxon>Aromatoleum</taxon>
    </lineage>
</organism>
<sequence length="146" mass="17091">MDSTAIGNLIATFAAVVAIGSLAYQSRSTRKQIKLQNFIEYTKRYQEIILHFPERINRSDFVLTELSAEEYERTMRYMRAYMDLCFEEHLLHEKGFIDDDLWSIWEGGMKTAFSKKAFQDAWAAIKQDTEYGEKFTAFADKFGLNR</sequence>
<protein>
    <submittedName>
        <fullName evidence="2">Uncharacterized protein</fullName>
    </submittedName>
</protein>
<evidence type="ECO:0000256" key="1">
    <source>
        <dbReference type="SAM" id="Phobius"/>
    </source>
</evidence>
<keyword evidence="3" id="KW-1185">Reference proteome</keyword>
<keyword evidence="1" id="KW-0812">Transmembrane</keyword>
<keyword evidence="1" id="KW-0472">Membrane</keyword>
<evidence type="ECO:0000313" key="3">
    <source>
        <dbReference type="Proteomes" id="UP000006552"/>
    </source>
</evidence>
<accession>Q5NZE7</accession>
<dbReference type="STRING" id="76114.ebA6029"/>
<dbReference type="RefSeq" id="WP_011239227.1">
    <property type="nucleotide sequence ID" value="NC_006513.1"/>
</dbReference>
<dbReference type="KEGG" id="eba:ebA6029"/>
<dbReference type="OrthoDB" id="8912757at2"/>
<reference evidence="2 3" key="1">
    <citation type="journal article" date="2005" name="Arch. Microbiol.">
        <title>The genome sequence of an anaerobic aromatic-degrading denitrifying bacterium, strain EbN1.</title>
        <authorList>
            <person name="Rabus R."/>
            <person name="Kube M."/>
            <person name="Heider J."/>
            <person name="Beck A."/>
            <person name="Heitmann K."/>
            <person name="Widdel F."/>
            <person name="Reinhardt R."/>
        </authorList>
    </citation>
    <scope>NUCLEOTIDE SEQUENCE [LARGE SCALE GENOMIC DNA]</scope>
    <source>
        <strain evidence="2 3">EbN1</strain>
    </source>
</reference>
<proteinExistence type="predicted"/>
<keyword evidence="1" id="KW-1133">Transmembrane helix</keyword>
<name>Q5NZE7_AROAE</name>
<dbReference type="eggNOG" id="ENOG50338AD">
    <property type="taxonomic scope" value="Bacteria"/>
</dbReference>
<dbReference type="AlphaFoldDB" id="Q5NZE7"/>
<feature type="transmembrane region" description="Helical" evidence="1">
    <location>
        <begin position="6"/>
        <end position="24"/>
    </location>
</feature>
<dbReference type="EMBL" id="CR555306">
    <property type="protein sequence ID" value="CAI09567.1"/>
    <property type="molecule type" value="Genomic_DNA"/>
</dbReference>